<evidence type="ECO:0000313" key="2">
    <source>
        <dbReference type="Proteomes" id="UP001213681"/>
    </source>
</evidence>
<organism evidence="1 2">
    <name type="scientific">Penicillium daleae</name>
    <dbReference type="NCBI Taxonomy" id="63821"/>
    <lineage>
        <taxon>Eukaryota</taxon>
        <taxon>Fungi</taxon>
        <taxon>Dikarya</taxon>
        <taxon>Ascomycota</taxon>
        <taxon>Pezizomycotina</taxon>
        <taxon>Eurotiomycetes</taxon>
        <taxon>Eurotiomycetidae</taxon>
        <taxon>Eurotiales</taxon>
        <taxon>Aspergillaceae</taxon>
        <taxon>Penicillium</taxon>
    </lineage>
</organism>
<comment type="caution">
    <text evidence="1">The sequence shown here is derived from an EMBL/GenBank/DDBJ whole genome shotgun (WGS) entry which is preliminary data.</text>
</comment>
<dbReference type="EMBL" id="JAPVEA010000006">
    <property type="protein sequence ID" value="KAJ5449570.1"/>
    <property type="molecule type" value="Genomic_DNA"/>
</dbReference>
<dbReference type="AlphaFoldDB" id="A0AAD6C5Q9"/>
<gene>
    <name evidence="1" type="ORF">N7458_006019</name>
</gene>
<name>A0AAD6C5Q9_9EURO</name>
<reference evidence="1" key="2">
    <citation type="journal article" date="2023" name="IMA Fungus">
        <title>Comparative genomic study of the Penicillium genus elucidates a diverse pangenome and 15 lateral gene transfer events.</title>
        <authorList>
            <person name="Petersen C."/>
            <person name="Sorensen T."/>
            <person name="Nielsen M.R."/>
            <person name="Sondergaard T.E."/>
            <person name="Sorensen J.L."/>
            <person name="Fitzpatrick D.A."/>
            <person name="Frisvad J.C."/>
            <person name="Nielsen K.L."/>
        </authorList>
    </citation>
    <scope>NUCLEOTIDE SEQUENCE</scope>
    <source>
        <strain evidence="1">IBT 16125</strain>
    </source>
</reference>
<dbReference type="RefSeq" id="XP_056765105.1">
    <property type="nucleotide sequence ID" value="XM_056909401.1"/>
</dbReference>
<keyword evidence="2" id="KW-1185">Reference proteome</keyword>
<evidence type="ECO:0000313" key="1">
    <source>
        <dbReference type="EMBL" id="KAJ5449570.1"/>
    </source>
</evidence>
<proteinExistence type="predicted"/>
<protein>
    <submittedName>
        <fullName evidence="1">Uncharacterized protein</fullName>
    </submittedName>
</protein>
<dbReference type="Proteomes" id="UP001213681">
    <property type="component" value="Unassembled WGS sequence"/>
</dbReference>
<dbReference type="GeneID" id="81599644"/>
<reference evidence="1" key="1">
    <citation type="submission" date="2022-12" db="EMBL/GenBank/DDBJ databases">
        <authorList>
            <person name="Petersen C."/>
        </authorList>
    </citation>
    <scope>NUCLEOTIDE SEQUENCE</scope>
    <source>
        <strain evidence="1">IBT 16125</strain>
    </source>
</reference>
<sequence>MATLRTPFNQSWVESALDKPEFLPEDSKVIEGIVPADRGVSFNQAYHPEKSPKYQPVPPDSYNTWSETWSATDLYC</sequence>
<accession>A0AAD6C5Q9</accession>